<accession>A0A8J3EJN2</accession>
<dbReference type="InterPro" id="IPR019673">
    <property type="entry name" value="Spore_germination_GerPC"/>
</dbReference>
<keyword evidence="3" id="KW-1185">Reference proteome</keyword>
<comment type="caution">
    <text evidence="2">The sequence shown here is derived from an EMBL/GenBank/DDBJ whole genome shotgun (WGS) entry which is preliminary data.</text>
</comment>
<name>A0A8J3EJN2_9BACI</name>
<protein>
    <submittedName>
        <fullName evidence="2">Putative spore germination protein GerPC</fullName>
    </submittedName>
</protein>
<evidence type="ECO:0000313" key="2">
    <source>
        <dbReference type="EMBL" id="GGH73131.1"/>
    </source>
</evidence>
<reference evidence="2" key="2">
    <citation type="submission" date="2020-09" db="EMBL/GenBank/DDBJ databases">
        <authorList>
            <person name="Sun Q."/>
            <person name="Zhou Y."/>
        </authorList>
    </citation>
    <scope>NUCLEOTIDE SEQUENCE</scope>
    <source>
        <strain evidence="2">CGMCC 1.12360</strain>
    </source>
</reference>
<dbReference type="Proteomes" id="UP000602050">
    <property type="component" value="Unassembled WGS sequence"/>
</dbReference>
<dbReference type="EMBL" id="BMEV01000014">
    <property type="protein sequence ID" value="GGH73131.1"/>
    <property type="molecule type" value="Genomic_DNA"/>
</dbReference>
<reference evidence="2" key="1">
    <citation type="journal article" date="2014" name="Int. J. Syst. Evol. Microbiol.">
        <title>Complete genome sequence of Corynebacterium casei LMG S-19264T (=DSM 44701T), isolated from a smear-ripened cheese.</title>
        <authorList>
            <consortium name="US DOE Joint Genome Institute (JGI-PGF)"/>
            <person name="Walter F."/>
            <person name="Albersmeier A."/>
            <person name="Kalinowski J."/>
            <person name="Ruckert C."/>
        </authorList>
    </citation>
    <scope>NUCLEOTIDE SEQUENCE</scope>
    <source>
        <strain evidence="2">CGMCC 1.12360</strain>
    </source>
</reference>
<dbReference type="AlphaFoldDB" id="A0A8J3EJN2"/>
<organism evidence="2 3">
    <name type="scientific">Compostibacillus humi</name>
    <dbReference type="NCBI Taxonomy" id="1245525"/>
    <lineage>
        <taxon>Bacteria</taxon>
        <taxon>Bacillati</taxon>
        <taxon>Bacillota</taxon>
        <taxon>Bacilli</taxon>
        <taxon>Bacillales</taxon>
        <taxon>Bacillaceae</taxon>
        <taxon>Compostibacillus</taxon>
    </lineage>
</organism>
<evidence type="ECO:0000313" key="3">
    <source>
        <dbReference type="Proteomes" id="UP000602050"/>
    </source>
</evidence>
<dbReference type="RefSeq" id="WP_188391349.1">
    <property type="nucleotide sequence ID" value="NZ_BMEV01000014.1"/>
</dbReference>
<feature type="coiled-coil region" evidence="1">
    <location>
        <begin position="10"/>
        <end position="37"/>
    </location>
</feature>
<dbReference type="Pfam" id="PF10737">
    <property type="entry name" value="GerPC"/>
    <property type="match status" value="1"/>
</dbReference>
<gene>
    <name evidence="2" type="primary">gerPC</name>
    <name evidence="2" type="ORF">GCM10010978_10700</name>
</gene>
<sequence length="188" mass="22379">MYSTDWNQYMAEIQQQLRQQEEKIRYLERKLTEVETELRRKVPTTIEKIEYKFDQLKIETLSGSLHIGLSPEELKKLDDLTLPSSDNMYGNDNLQPLYNNLQSYLRTEGPTIIQQLAQIENRKVDDGLMEMLIQDLEKQLPDRIRYYQETANEHHPSLSGEAYNDYIMNKIKEEIHRSLKVFLKNPKE</sequence>
<keyword evidence="1" id="KW-0175">Coiled coil</keyword>
<proteinExistence type="predicted"/>
<evidence type="ECO:0000256" key="1">
    <source>
        <dbReference type="SAM" id="Coils"/>
    </source>
</evidence>